<evidence type="ECO:0000256" key="3">
    <source>
        <dbReference type="ARBA" id="ARBA00022475"/>
    </source>
</evidence>
<dbReference type="GO" id="GO:0009055">
    <property type="term" value="F:electron transfer activity"/>
    <property type="evidence" value="ECO:0007669"/>
    <property type="project" value="TreeGrafter"/>
</dbReference>
<feature type="transmembrane region" description="Helical" evidence="7">
    <location>
        <begin position="185"/>
        <end position="204"/>
    </location>
</feature>
<feature type="transmembrane region" description="Helical" evidence="7">
    <location>
        <begin position="148"/>
        <end position="173"/>
    </location>
</feature>
<dbReference type="EMBL" id="LN907827">
    <property type="protein sequence ID" value="CUU25185.1"/>
    <property type="molecule type" value="Genomic_DNA"/>
</dbReference>
<evidence type="ECO:0000256" key="6">
    <source>
        <dbReference type="ARBA" id="ARBA00023136"/>
    </source>
</evidence>
<dbReference type="PANTHER" id="PTHR43141">
    <property type="entry name" value="CYTOCHROME BD2 SUBUNIT II"/>
    <property type="match status" value="1"/>
</dbReference>
<feature type="transmembrane region" description="Helical" evidence="7">
    <location>
        <begin position="113"/>
        <end position="136"/>
    </location>
</feature>
<gene>
    <name evidence="8" type="ORF">EM595_2954</name>
</gene>
<comment type="subcellular location">
    <subcellularLocation>
        <location evidence="1">Cell membrane</location>
        <topology evidence="1">Multi-pass membrane protein</topology>
    </subcellularLocation>
</comment>
<keyword evidence="3" id="KW-1003">Cell membrane</keyword>
<dbReference type="Pfam" id="PF02322">
    <property type="entry name" value="Cyt_bd_oxida_II"/>
    <property type="match status" value="1"/>
</dbReference>
<dbReference type="STRING" id="1619313.EM595_2954"/>
<evidence type="ECO:0000313" key="8">
    <source>
        <dbReference type="EMBL" id="CUU25185.1"/>
    </source>
</evidence>
<evidence type="ECO:0000256" key="4">
    <source>
        <dbReference type="ARBA" id="ARBA00022692"/>
    </source>
</evidence>
<evidence type="ECO:0000313" key="9">
    <source>
        <dbReference type="Proteomes" id="UP000059419"/>
    </source>
</evidence>
<evidence type="ECO:0000256" key="1">
    <source>
        <dbReference type="ARBA" id="ARBA00004651"/>
    </source>
</evidence>
<dbReference type="Proteomes" id="UP000059419">
    <property type="component" value="Chromosome 1"/>
</dbReference>
<organism evidence="8 9">
    <name type="scientific">Duffyella gerundensis</name>
    <dbReference type="NCBI Taxonomy" id="1619313"/>
    <lineage>
        <taxon>Bacteria</taxon>
        <taxon>Pseudomonadati</taxon>
        <taxon>Pseudomonadota</taxon>
        <taxon>Gammaproteobacteria</taxon>
        <taxon>Enterobacterales</taxon>
        <taxon>Erwiniaceae</taxon>
        <taxon>Duffyella</taxon>
    </lineage>
</organism>
<dbReference type="InterPro" id="IPR003317">
    <property type="entry name" value="Cyt-d_oxidase_su2"/>
</dbReference>
<keyword evidence="9" id="KW-1185">Reference proteome</keyword>
<evidence type="ECO:0000256" key="7">
    <source>
        <dbReference type="SAM" id="Phobius"/>
    </source>
</evidence>
<dbReference type="GO" id="GO:0005886">
    <property type="term" value="C:plasma membrane"/>
    <property type="evidence" value="ECO:0007669"/>
    <property type="project" value="UniProtKB-SubCell"/>
</dbReference>
<dbReference type="PANTHER" id="PTHR43141:SF4">
    <property type="entry name" value="CYTOCHROME BD2 SUBUNIT II"/>
    <property type="match status" value="1"/>
</dbReference>
<dbReference type="RefSeq" id="WP_067433604.1">
    <property type="nucleotide sequence ID" value="NZ_LN907827.1"/>
</dbReference>
<dbReference type="GO" id="GO:0019646">
    <property type="term" value="P:aerobic electron transport chain"/>
    <property type="evidence" value="ECO:0007669"/>
    <property type="project" value="TreeGrafter"/>
</dbReference>
<feature type="transmembrane region" description="Helical" evidence="7">
    <location>
        <begin position="243"/>
        <end position="266"/>
    </location>
</feature>
<name>A0A0U5GQC4_9GAMM</name>
<dbReference type="GO" id="GO:0016682">
    <property type="term" value="F:oxidoreductase activity, acting on diphenols and related substances as donors, oxygen as acceptor"/>
    <property type="evidence" value="ECO:0007669"/>
    <property type="project" value="TreeGrafter"/>
</dbReference>
<proteinExistence type="inferred from homology"/>
<evidence type="ECO:0000256" key="2">
    <source>
        <dbReference type="ARBA" id="ARBA00007543"/>
    </source>
</evidence>
<feature type="transmembrane region" description="Helical" evidence="7">
    <location>
        <begin position="216"/>
        <end position="236"/>
    </location>
</feature>
<dbReference type="KEGG" id="ege:EM595_2954"/>
<keyword evidence="6 7" id="KW-0472">Membrane</keyword>
<dbReference type="GO" id="GO:0070069">
    <property type="term" value="C:cytochrome complex"/>
    <property type="evidence" value="ECO:0007669"/>
    <property type="project" value="TreeGrafter"/>
</dbReference>
<keyword evidence="5 7" id="KW-1133">Transmembrane helix</keyword>
<protein>
    <submittedName>
        <fullName evidence="8">Cytochrome bd-type quinol oxidase, subunit 2</fullName>
    </submittedName>
</protein>
<dbReference type="AlphaFoldDB" id="A0A0U5GQC4"/>
<dbReference type="PATRIC" id="fig|1619313.3.peg.3066"/>
<keyword evidence="4 7" id="KW-0812">Transmembrane</keyword>
<comment type="similarity">
    <text evidence="2">Belongs to the cytochrome ubiquinol oxidase subunit 2 family.</text>
</comment>
<feature type="transmembrane region" description="Helical" evidence="7">
    <location>
        <begin position="81"/>
        <end position="101"/>
    </location>
</feature>
<evidence type="ECO:0000256" key="5">
    <source>
        <dbReference type="ARBA" id="ARBA00022989"/>
    </source>
</evidence>
<dbReference type="OrthoDB" id="9776710at2"/>
<feature type="transmembrane region" description="Helical" evidence="7">
    <location>
        <begin position="286"/>
        <end position="309"/>
    </location>
</feature>
<accession>A0A0U5GQC4</accession>
<reference evidence="9" key="1">
    <citation type="submission" date="2015-11" db="EMBL/GenBank/DDBJ databases">
        <authorList>
            <person name="Blom J."/>
        </authorList>
    </citation>
    <scope>NUCLEOTIDE SEQUENCE [LARGE SCALE GENOMIC DNA]</scope>
</reference>
<sequence>MSLDDLSAAVVAFSLLLYVMLDGTDLGVGIILPWFDDDDDRRRLVQSILPVWDANETWIVLTAGALLALFPAAYAQIFNAVYVPLFLMLFCLFARALALEYRGQTSSRAKRTLDVIFIIASLLTGFFQGCIAGLLVSGLPEGEAFGWLSWYPLLSGFGMVAIYGLLGCCWVRWRVQDRAGERATLLAWLFLVLALVLFVAIVLSLPDLWLHALVTWPGKLLMAIVVVCWFSLLWSLTDSRPLLPLLLALTLMLSVAMMIMTGLYPWLIPDKLSLQDAAASPHSQQFLLTGIAIVMPLTLAYNSWAFWVFRGRVK</sequence>
<feature type="transmembrane region" description="Helical" evidence="7">
    <location>
        <begin position="6"/>
        <end position="35"/>
    </location>
</feature>